<evidence type="ECO:0000313" key="1">
    <source>
        <dbReference type="EMBL" id="MBK7413872.1"/>
    </source>
</evidence>
<organism evidence="1 2">
    <name type="scientific">Candidatus Dechloromonas phosphorivorans</name>
    <dbReference type="NCBI Taxonomy" id="2899244"/>
    <lineage>
        <taxon>Bacteria</taxon>
        <taxon>Pseudomonadati</taxon>
        <taxon>Pseudomonadota</taxon>
        <taxon>Betaproteobacteria</taxon>
        <taxon>Rhodocyclales</taxon>
        <taxon>Azonexaceae</taxon>
        <taxon>Dechloromonas</taxon>
    </lineage>
</organism>
<gene>
    <name evidence="1" type="ORF">IPJ38_00795</name>
</gene>
<dbReference type="Proteomes" id="UP000739411">
    <property type="component" value="Unassembled WGS sequence"/>
</dbReference>
<name>A0A935JU93_9RHOO</name>
<comment type="caution">
    <text evidence="1">The sequence shown here is derived from an EMBL/GenBank/DDBJ whole genome shotgun (WGS) entry which is preliminary data.</text>
</comment>
<dbReference type="EMBL" id="JADJMS010000003">
    <property type="protein sequence ID" value="MBK7413872.1"/>
    <property type="molecule type" value="Genomic_DNA"/>
</dbReference>
<evidence type="ECO:0000313" key="2">
    <source>
        <dbReference type="Proteomes" id="UP000739411"/>
    </source>
</evidence>
<proteinExistence type="predicted"/>
<dbReference type="AlphaFoldDB" id="A0A935JU93"/>
<protein>
    <submittedName>
        <fullName evidence="1">Uncharacterized protein</fullName>
    </submittedName>
</protein>
<sequence>MSKLEMLQLLPERKPRHSLEMIEEMLVTLKRIEEQSLETSNQVMAQHSISTLETTISLLQNLLESMPDAIQKEIQQTQVQERECATAMSSASKKVETAAIAMQKLLDQMRLVPESFAEAARQIKPDSILKVVMASAIASCVTTSIVLAVIEIKQGSKQAIVLDSKAVAEQIVKELAAKSVGVLNAIKRHLTTWTGIKSTFVKLAASLGLILMSAVPARRRRKEIKKEKT</sequence>
<accession>A0A935JU93</accession>
<reference evidence="1 2" key="1">
    <citation type="submission" date="2020-10" db="EMBL/GenBank/DDBJ databases">
        <title>Connecting structure to function with the recovery of over 1000 high-quality activated sludge metagenome-assembled genomes encoding full-length rRNA genes using long-read sequencing.</title>
        <authorList>
            <person name="Singleton C.M."/>
            <person name="Petriglieri F."/>
            <person name="Kristensen J.M."/>
            <person name="Kirkegaard R.H."/>
            <person name="Michaelsen T.Y."/>
            <person name="Andersen M.H."/>
            <person name="Karst S.M."/>
            <person name="Dueholm M.S."/>
            <person name="Nielsen P.H."/>
            <person name="Albertsen M."/>
        </authorList>
    </citation>
    <scope>NUCLEOTIDE SEQUENCE [LARGE SCALE GENOMIC DNA]</scope>
    <source>
        <strain evidence="1">EsbW_18-Q3-R4-48_BATAC.463</strain>
    </source>
</reference>